<organism evidence="2 3">
    <name type="scientific">Crepidotus variabilis</name>
    <dbReference type="NCBI Taxonomy" id="179855"/>
    <lineage>
        <taxon>Eukaryota</taxon>
        <taxon>Fungi</taxon>
        <taxon>Dikarya</taxon>
        <taxon>Basidiomycota</taxon>
        <taxon>Agaricomycotina</taxon>
        <taxon>Agaricomycetes</taxon>
        <taxon>Agaricomycetidae</taxon>
        <taxon>Agaricales</taxon>
        <taxon>Agaricineae</taxon>
        <taxon>Crepidotaceae</taxon>
        <taxon>Crepidotus</taxon>
    </lineage>
</organism>
<dbReference type="AlphaFoldDB" id="A0A9P6EAG3"/>
<dbReference type="OrthoDB" id="514292at2759"/>
<dbReference type="Proteomes" id="UP000807306">
    <property type="component" value="Unassembled WGS sequence"/>
</dbReference>
<protein>
    <submittedName>
        <fullName evidence="2">Uncharacterized protein</fullName>
    </submittedName>
</protein>
<dbReference type="GO" id="GO:0004113">
    <property type="term" value="F:2',3'-cyclic-nucleotide 3'-phosphodiesterase activity"/>
    <property type="evidence" value="ECO:0007669"/>
    <property type="project" value="TreeGrafter"/>
</dbReference>
<dbReference type="GO" id="GO:0009187">
    <property type="term" value="P:cyclic nucleotide metabolic process"/>
    <property type="evidence" value="ECO:0007669"/>
    <property type="project" value="TreeGrafter"/>
</dbReference>
<dbReference type="Gene3D" id="3.90.1140.10">
    <property type="entry name" value="Cyclic phosphodiesterase"/>
    <property type="match status" value="1"/>
</dbReference>
<sequence>MGNVNKRLSQTQQPKAFVGPKKPEKPMNSNLSVWLLPGQNSPENKAFQTILDDLAAKHGKSTYLPHVTLAIVNFSPYTTDAERDELRQKVEAVLQEMKEELFASRITFDHIFYNHVALIVEGRKDEKLLELQKLFHAKINKPLSVPWFPHFTLGYNEGGKEEKEADIKELEDKALYRNSKLKSATEDPLTNGEGMELGGHNGYKIGAIYGAWCGDLKPENWKIFLKLEE</sequence>
<dbReference type="PANTHER" id="PTHR28141:SF1">
    <property type="entry name" value="2',3'-CYCLIC-NUCLEOTIDE 3'-PHOSPHODIESTERASE"/>
    <property type="match status" value="1"/>
</dbReference>
<dbReference type="InterPro" id="IPR009097">
    <property type="entry name" value="Cyclic_Pdiesterase"/>
</dbReference>
<reference evidence="2" key="1">
    <citation type="submission" date="2020-11" db="EMBL/GenBank/DDBJ databases">
        <authorList>
            <consortium name="DOE Joint Genome Institute"/>
            <person name="Ahrendt S."/>
            <person name="Riley R."/>
            <person name="Andreopoulos W."/>
            <person name="Labutti K."/>
            <person name="Pangilinan J."/>
            <person name="Ruiz-Duenas F.J."/>
            <person name="Barrasa J.M."/>
            <person name="Sanchez-Garcia M."/>
            <person name="Camarero S."/>
            <person name="Miyauchi S."/>
            <person name="Serrano A."/>
            <person name="Linde D."/>
            <person name="Babiker R."/>
            <person name="Drula E."/>
            <person name="Ayuso-Fernandez I."/>
            <person name="Pacheco R."/>
            <person name="Padilla G."/>
            <person name="Ferreira P."/>
            <person name="Barriuso J."/>
            <person name="Kellner H."/>
            <person name="Castanera R."/>
            <person name="Alfaro M."/>
            <person name="Ramirez L."/>
            <person name="Pisabarro A.G."/>
            <person name="Kuo A."/>
            <person name="Tritt A."/>
            <person name="Lipzen A."/>
            <person name="He G."/>
            <person name="Yan M."/>
            <person name="Ng V."/>
            <person name="Cullen D."/>
            <person name="Martin F."/>
            <person name="Rosso M.-N."/>
            <person name="Henrissat B."/>
            <person name="Hibbett D."/>
            <person name="Martinez A.T."/>
            <person name="Grigoriev I.V."/>
        </authorList>
    </citation>
    <scope>NUCLEOTIDE SEQUENCE</scope>
    <source>
        <strain evidence="2">CBS 506.95</strain>
    </source>
</reference>
<dbReference type="EMBL" id="MU157884">
    <property type="protein sequence ID" value="KAF9525387.1"/>
    <property type="molecule type" value="Genomic_DNA"/>
</dbReference>
<feature type="compositionally biased region" description="Polar residues" evidence="1">
    <location>
        <begin position="1"/>
        <end position="14"/>
    </location>
</feature>
<dbReference type="SUPFAM" id="SSF55144">
    <property type="entry name" value="LigT-like"/>
    <property type="match status" value="1"/>
</dbReference>
<gene>
    <name evidence="2" type="ORF">CPB83DRAFT_859477</name>
</gene>
<feature type="region of interest" description="Disordered" evidence="1">
    <location>
        <begin position="1"/>
        <end position="25"/>
    </location>
</feature>
<proteinExistence type="predicted"/>
<evidence type="ECO:0000313" key="3">
    <source>
        <dbReference type="Proteomes" id="UP000807306"/>
    </source>
</evidence>
<dbReference type="PANTHER" id="PTHR28141">
    <property type="entry name" value="2',3'-CYCLIC-NUCLEOTIDE 3'-PHOSPHODIESTERASE"/>
    <property type="match status" value="1"/>
</dbReference>
<dbReference type="Pfam" id="PF07823">
    <property type="entry name" value="CPDase"/>
    <property type="match status" value="1"/>
</dbReference>
<comment type="caution">
    <text evidence="2">The sequence shown here is derived from an EMBL/GenBank/DDBJ whole genome shotgun (WGS) entry which is preliminary data.</text>
</comment>
<evidence type="ECO:0000313" key="2">
    <source>
        <dbReference type="EMBL" id="KAF9525387.1"/>
    </source>
</evidence>
<accession>A0A9P6EAG3</accession>
<name>A0A9P6EAG3_9AGAR</name>
<keyword evidence="3" id="KW-1185">Reference proteome</keyword>
<dbReference type="InterPro" id="IPR012386">
    <property type="entry name" value="Cyclic-nucl_3Pdiesterase"/>
</dbReference>
<evidence type="ECO:0000256" key="1">
    <source>
        <dbReference type="SAM" id="MobiDB-lite"/>
    </source>
</evidence>